<keyword evidence="5 9" id="KW-0238">DNA-binding</keyword>
<dbReference type="InterPro" id="IPR001867">
    <property type="entry name" value="OmpR/PhoB-type_DNA-bd"/>
</dbReference>
<gene>
    <name evidence="12" type="primary">srrA_6</name>
    <name evidence="13" type="ORF">BEI59_07600</name>
    <name evidence="12" type="ORF">BEI61_05228</name>
</gene>
<feature type="modified residue" description="4-aspartylphosphate" evidence="8">
    <location>
        <position position="53"/>
    </location>
</feature>
<evidence type="ECO:0000256" key="2">
    <source>
        <dbReference type="ARBA" id="ARBA00022553"/>
    </source>
</evidence>
<dbReference type="Pfam" id="PF00486">
    <property type="entry name" value="Trans_reg_C"/>
    <property type="match status" value="1"/>
</dbReference>
<dbReference type="Gene3D" id="1.10.10.10">
    <property type="entry name" value="Winged helix-like DNA-binding domain superfamily/Winged helix DNA-binding domain"/>
    <property type="match status" value="1"/>
</dbReference>
<dbReference type="EMBL" id="MCGH01000003">
    <property type="protein sequence ID" value="ODM04421.1"/>
    <property type="molecule type" value="Genomic_DNA"/>
</dbReference>
<evidence type="ECO:0000313" key="13">
    <source>
        <dbReference type="EMBL" id="ODR53545.1"/>
    </source>
</evidence>
<name>A0A1E3A7P4_9FIRM</name>
<reference evidence="12 14" key="1">
    <citation type="submission" date="2016-07" db="EMBL/GenBank/DDBJ databases">
        <title>Characterization of isolates of Eisenbergiella tayi derived from blood cultures, using whole genome sequencing.</title>
        <authorList>
            <person name="Burdz T."/>
            <person name="Wiebe D."/>
            <person name="Huynh C."/>
            <person name="Bernard K."/>
        </authorList>
    </citation>
    <scope>NUCLEOTIDE SEQUENCE [LARGE SCALE GENOMIC DNA]</scope>
    <source>
        <strain evidence="12 14">NML 110608</strain>
    </source>
</reference>
<dbReference type="InterPro" id="IPR036388">
    <property type="entry name" value="WH-like_DNA-bd_sf"/>
</dbReference>
<dbReference type="PANTHER" id="PTHR48111">
    <property type="entry name" value="REGULATOR OF RPOS"/>
    <property type="match status" value="1"/>
</dbReference>
<evidence type="ECO:0000256" key="9">
    <source>
        <dbReference type="PROSITE-ProRule" id="PRU01091"/>
    </source>
</evidence>
<reference evidence="13 15" key="2">
    <citation type="submission" date="2016-08" db="EMBL/GenBank/DDBJ databases">
        <authorList>
            <person name="Seilhamer J.J."/>
        </authorList>
    </citation>
    <scope>NUCLEOTIDE SEQUENCE [LARGE SCALE GENOMIC DNA]</scope>
    <source>
        <strain evidence="13 15">NML150140-1</strain>
    </source>
</reference>
<evidence type="ECO:0000259" key="10">
    <source>
        <dbReference type="PROSITE" id="PS50110"/>
    </source>
</evidence>
<keyword evidence="6" id="KW-0804">Transcription</keyword>
<evidence type="ECO:0000256" key="8">
    <source>
        <dbReference type="PROSITE-ProRule" id="PRU00169"/>
    </source>
</evidence>
<dbReference type="GO" id="GO:0000976">
    <property type="term" value="F:transcription cis-regulatory region binding"/>
    <property type="evidence" value="ECO:0007669"/>
    <property type="project" value="TreeGrafter"/>
</dbReference>
<dbReference type="PANTHER" id="PTHR48111:SF2">
    <property type="entry name" value="RESPONSE REGULATOR SAER"/>
    <property type="match status" value="1"/>
</dbReference>
<dbReference type="EMBL" id="MEHA01000004">
    <property type="protein sequence ID" value="ODR53545.1"/>
    <property type="molecule type" value="Genomic_DNA"/>
</dbReference>
<evidence type="ECO:0000313" key="14">
    <source>
        <dbReference type="Proteomes" id="UP000094067"/>
    </source>
</evidence>
<feature type="domain" description="OmpR/PhoB-type" evidence="11">
    <location>
        <begin position="133"/>
        <end position="231"/>
    </location>
</feature>
<dbReference type="CDD" id="cd17574">
    <property type="entry name" value="REC_OmpR"/>
    <property type="match status" value="1"/>
</dbReference>
<dbReference type="CDD" id="cd00383">
    <property type="entry name" value="trans_reg_C"/>
    <property type="match status" value="1"/>
</dbReference>
<dbReference type="SMART" id="SM00448">
    <property type="entry name" value="REC"/>
    <property type="match status" value="1"/>
</dbReference>
<evidence type="ECO:0000256" key="1">
    <source>
        <dbReference type="ARBA" id="ARBA00018672"/>
    </source>
</evidence>
<feature type="DNA-binding region" description="OmpR/PhoB-type" evidence="9">
    <location>
        <begin position="133"/>
        <end position="231"/>
    </location>
</feature>
<dbReference type="Gene3D" id="3.40.50.2300">
    <property type="match status" value="1"/>
</dbReference>
<dbReference type="Proteomes" id="UP000094271">
    <property type="component" value="Unassembled WGS sequence"/>
</dbReference>
<dbReference type="FunFam" id="1.10.10.10:FF:000018">
    <property type="entry name" value="DNA-binding response regulator ResD"/>
    <property type="match status" value="1"/>
</dbReference>
<dbReference type="GO" id="GO:0005829">
    <property type="term" value="C:cytosol"/>
    <property type="evidence" value="ECO:0007669"/>
    <property type="project" value="TreeGrafter"/>
</dbReference>
<evidence type="ECO:0000313" key="15">
    <source>
        <dbReference type="Proteomes" id="UP000094271"/>
    </source>
</evidence>
<dbReference type="GO" id="GO:0006355">
    <property type="term" value="P:regulation of DNA-templated transcription"/>
    <property type="evidence" value="ECO:0007669"/>
    <property type="project" value="InterPro"/>
</dbReference>
<dbReference type="Gene3D" id="6.10.250.690">
    <property type="match status" value="1"/>
</dbReference>
<comment type="function">
    <text evidence="7">May play the central regulatory role in sporulation. It may be an element of the effector pathway responsible for the activation of sporulation genes in response to nutritional stress. Spo0A may act in concert with spo0H (a sigma factor) to control the expression of some genes that are critical to the sporulation process.</text>
</comment>
<dbReference type="PROSITE" id="PS50110">
    <property type="entry name" value="RESPONSE_REGULATORY"/>
    <property type="match status" value="1"/>
</dbReference>
<evidence type="ECO:0000256" key="7">
    <source>
        <dbReference type="ARBA" id="ARBA00024867"/>
    </source>
</evidence>
<evidence type="ECO:0000259" key="11">
    <source>
        <dbReference type="PROSITE" id="PS51755"/>
    </source>
</evidence>
<keyword evidence="3" id="KW-0902">Two-component regulatory system</keyword>
<evidence type="ECO:0000256" key="5">
    <source>
        <dbReference type="ARBA" id="ARBA00023125"/>
    </source>
</evidence>
<dbReference type="SMART" id="SM00862">
    <property type="entry name" value="Trans_reg_C"/>
    <property type="match status" value="1"/>
</dbReference>
<evidence type="ECO:0000256" key="3">
    <source>
        <dbReference type="ARBA" id="ARBA00023012"/>
    </source>
</evidence>
<dbReference type="InterPro" id="IPR039420">
    <property type="entry name" value="WalR-like"/>
</dbReference>
<dbReference type="InterPro" id="IPR011006">
    <property type="entry name" value="CheY-like_superfamily"/>
</dbReference>
<keyword evidence="2 8" id="KW-0597">Phosphoprotein</keyword>
<dbReference type="SUPFAM" id="SSF52172">
    <property type="entry name" value="CheY-like"/>
    <property type="match status" value="1"/>
</dbReference>
<dbReference type="FunFam" id="3.40.50.2300:FF:000001">
    <property type="entry name" value="DNA-binding response regulator PhoB"/>
    <property type="match status" value="1"/>
</dbReference>
<keyword evidence="4" id="KW-0805">Transcription regulation</keyword>
<proteinExistence type="predicted"/>
<dbReference type="InterPro" id="IPR001789">
    <property type="entry name" value="Sig_transdc_resp-reg_receiver"/>
</dbReference>
<protein>
    <recommendedName>
        <fullName evidence="1">Stage 0 sporulation protein A homolog</fullName>
    </recommendedName>
</protein>
<dbReference type="GO" id="GO:0000156">
    <property type="term" value="F:phosphorelay response regulator activity"/>
    <property type="evidence" value="ECO:0007669"/>
    <property type="project" value="TreeGrafter"/>
</dbReference>
<accession>A0A1E3A7P4</accession>
<dbReference type="RefSeq" id="WP_069154566.1">
    <property type="nucleotide sequence ID" value="NZ_MCGH01000003.1"/>
</dbReference>
<evidence type="ECO:0000256" key="4">
    <source>
        <dbReference type="ARBA" id="ARBA00023015"/>
    </source>
</evidence>
<comment type="caution">
    <text evidence="12">The sequence shown here is derived from an EMBL/GenBank/DDBJ whole genome shotgun (WGS) entry which is preliminary data.</text>
</comment>
<dbReference type="Proteomes" id="UP000094067">
    <property type="component" value="Unassembled WGS sequence"/>
</dbReference>
<dbReference type="Pfam" id="PF00072">
    <property type="entry name" value="Response_reg"/>
    <property type="match status" value="1"/>
</dbReference>
<feature type="domain" description="Response regulatory" evidence="10">
    <location>
        <begin position="4"/>
        <end position="117"/>
    </location>
</feature>
<dbReference type="AlphaFoldDB" id="A0A1E3A7P4"/>
<evidence type="ECO:0000313" key="12">
    <source>
        <dbReference type="EMBL" id="ODM04421.1"/>
    </source>
</evidence>
<dbReference type="GO" id="GO:0032993">
    <property type="term" value="C:protein-DNA complex"/>
    <property type="evidence" value="ECO:0007669"/>
    <property type="project" value="TreeGrafter"/>
</dbReference>
<sequence>MKNKILVIEDDADINTLLKKILERAGYEAETAFSGTEGRLLLKLNTYDLVLLDLMLPGLSGEELLTEIRKTLRMPVIALTAKAGLSDKVNVLGSGADDYITKPFEKQELLARIQAQLRRAGDYSAVQADASSPQKLTCRELELYPENHRVLLRGEEIPLTTHEFLLLQLLMANPQKVFSRENLYQSVWNSDFYGEDNAVSVHISNIRKKLTALTDEEYIQTVWGIGYKINL</sequence>
<evidence type="ECO:0000256" key="6">
    <source>
        <dbReference type="ARBA" id="ARBA00023163"/>
    </source>
</evidence>
<organism evidence="12 14">
    <name type="scientific">Eisenbergiella tayi</name>
    <dbReference type="NCBI Taxonomy" id="1432052"/>
    <lineage>
        <taxon>Bacteria</taxon>
        <taxon>Bacillati</taxon>
        <taxon>Bacillota</taxon>
        <taxon>Clostridia</taxon>
        <taxon>Lachnospirales</taxon>
        <taxon>Lachnospiraceae</taxon>
        <taxon>Eisenbergiella</taxon>
    </lineage>
</organism>
<dbReference type="OrthoDB" id="1655504at2"/>
<dbReference type="PROSITE" id="PS51755">
    <property type="entry name" value="OMPR_PHOB"/>
    <property type="match status" value="1"/>
</dbReference>